<feature type="transmembrane region" description="Helical" evidence="2">
    <location>
        <begin position="157"/>
        <end position="175"/>
    </location>
</feature>
<evidence type="ECO:0000313" key="4">
    <source>
        <dbReference type="Proteomes" id="UP000315751"/>
    </source>
</evidence>
<proteinExistence type="predicted"/>
<accession>A0A560HCA6</accession>
<feature type="compositionally biased region" description="Low complexity" evidence="1">
    <location>
        <begin position="447"/>
        <end position="458"/>
    </location>
</feature>
<keyword evidence="2" id="KW-0472">Membrane</keyword>
<protein>
    <submittedName>
        <fullName evidence="3">Uncharacterized protein</fullName>
    </submittedName>
</protein>
<evidence type="ECO:0000313" key="3">
    <source>
        <dbReference type="EMBL" id="TWB43996.1"/>
    </source>
</evidence>
<feature type="compositionally biased region" description="Polar residues" evidence="1">
    <location>
        <begin position="21"/>
        <end position="31"/>
    </location>
</feature>
<reference evidence="3 4" key="1">
    <citation type="submission" date="2019-06" db="EMBL/GenBank/DDBJ databases">
        <title>Genomic Encyclopedia of Type Strains, Phase IV (KMG-V): Genome sequencing to study the core and pangenomes of soil and plant-associated prokaryotes.</title>
        <authorList>
            <person name="Whitman W."/>
        </authorList>
    </citation>
    <scope>NUCLEOTIDE SEQUENCE [LARGE SCALE GENOMIC DNA]</scope>
    <source>
        <strain evidence="3 4">BR 11622</strain>
    </source>
</reference>
<dbReference type="Proteomes" id="UP000315751">
    <property type="component" value="Unassembled WGS sequence"/>
</dbReference>
<evidence type="ECO:0000256" key="1">
    <source>
        <dbReference type="SAM" id="MobiDB-lite"/>
    </source>
</evidence>
<dbReference type="AlphaFoldDB" id="A0A560HCA6"/>
<sequence length="465" mass="51037">MKLWSHRPPSPHQRSDEGTGPTESRTPPSRQDQLRDAAQVLRDELGSKRSDKLLRLFDFLLERTIEMRPPTELEITNEIFSAGRTVDSPQDATVRVYIHRLRKLMEDVYRERPGPGLSIPLGEYSVQLTGVAEMAVEDEVPVPPPPAGKAPPLARKWLALGAAGLMALLALLFFFPAAPKPPIWPAIWRPLANSDRPITIVMGDYFLFGQMGSQGPMSTSAPRLVWDHSILTRDDLDIYLMRHPEEGERVTPSREQYVSSSTIMALEKVQAILRHLTRGQARSIKLISASQLVPDAFKSSDVVYVGLLSGLSVLLCDPLFQASGFKLGDTFNDLTDVSTGTKYQSDGVVLTEERIPRVDYGYMASLPGPAGNTIMIIAGTRDPGLLEMAELAGDPARIAAAGFNGNVSFRGLEMLYRVRAMANLNIGATLVLHRELRSQGIWDKSATTDGTPSPSDTPEAAPIPH</sequence>
<keyword evidence="2" id="KW-1133">Transmembrane helix</keyword>
<gene>
    <name evidence="3" type="ORF">FBZ90_104384</name>
</gene>
<dbReference type="EMBL" id="VITR01000004">
    <property type="protein sequence ID" value="TWB43996.1"/>
    <property type="molecule type" value="Genomic_DNA"/>
</dbReference>
<keyword evidence="2" id="KW-0812">Transmembrane</keyword>
<name>A0A560HCA6_9PROT</name>
<dbReference type="RefSeq" id="WP_145731183.1">
    <property type="nucleotide sequence ID" value="NZ_VITR01000004.1"/>
</dbReference>
<feature type="region of interest" description="Disordered" evidence="1">
    <location>
        <begin position="1"/>
        <end position="34"/>
    </location>
</feature>
<feature type="region of interest" description="Disordered" evidence="1">
    <location>
        <begin position="443"/>
        <end position="465"/>
    </location>
</feature>
<dbReference type="OrthoDB" id="7209629at2"/>
<evidence type="ECO:0000256" key="2">
    <source>
        <dbReference type="SAM" id="Phobius"/>
    </source>
</evidence>
<keyword evidence="4" id="KW-1185">Reference proteome</keyword>
<organism evidence="3 4">
    <name type="scientific">Nitrospirillum amazonense</name>
    <dbReference type="NCBI Taxonomy" id="28077"/>
    <lineage>
        <taxon>Bacteria</taxon>
        <taxon>Pseudomonadati</taxon>
        <taxon>Pseudomonadota</taxon>
        <taxon>Alphaproteobacteria</taxon>
        <taxon>Rhodospirillales</taxon>
        <taxon>Azospirillaceae</taxon>
        <taxon>Nitrospirillum</taxon>
    </lineage>
</organism>
<comment type="caution">
    <text evidence="3">The sequence shown here is derived from an EMBL/GenBank/DDBJ whole genome shotgun (WGS) entry which is preliminary data.</text>
</comment>